<reference evidence="2 3" key="1">
    <citation type="submission" date="2020-07" db="EMBL/GenBank/DDBJ databases">
        <title>Comparative genomics of pyrophilous fungi reveals a link between fire events and developmental genes.</title>
        <authorList>
            <consortium name="DOE Joint Genome Institute"/>
            <person name="Steindorff A.S."/>
            <person name="Carver A."/>
            <person name="Calhoun S."/>
            <person name="Stillman K."/>
            <person name="Liu H."/>
            <person name="Lipzen A."/>
            <person name="Pangilinan J."/>
            <person name="Labutti K."/>
            <person name="Bruns T.D."/>
            <person name="Grigoriev I.V."/>
        </authorList>
    </citation>
    <scope>NUCLEOTIDE SEQUENCE [LARGE SCALE GENOMIC DNA]</scope>
    <source>
        <strain evidence="2 3">CBS 144469</strain>
    </source>
</reference>
<dbReference type="GO" id="GO:0019005">
    <property type="term" value="C:SCF ubiquitin ligase complex"/>
    <property type="evidence" value="ECO:0007669"/>
    <property type="project" value="TreeGrafter"/>
</dbReference>
<dbReference type="AlphaFoldDB" id="A0A8H6IDS0"/>
<protein>
    <recommendedName>
        <fullName evidence="4">F-box domain-containing protein</fullName>
    </recommendedName>
</protein>
<name>A0A8H6IDS0_9AGAR</name>
<dbReference type="PANTHER" id="PTHR13318">
    <property type="entry name" value="PARTNER OF PAIRED, ISOFORM B-RELATED"/>
    <property type="match status" value="1"/>
</dbReference>
<proteinExistence type="predicted"/>
<sequence>MVEFLELPIDILPVILRFVVKSSHLAAGALVDKTWNEFATPRLYERVSIFSWHKDAKTKVLLLFKTLSTCPHLAKHVRQLEVRDFPKAILHLPTSSDETSIPDLVLEGIKNCKGLHSCVWTRDGSLSSEILEALSWIASLRQLELNGRSQGQYDPRLLAHFKGLQKVSIIMPSSAVVSQLQSMMKVSGGNLRSVTIICKSSPVLTDATLEEMAPNLPNLEQFFITGCPKVTERGVSAIVSSTQAGLRELGLEGVSPKFDMRAFAQHCTHINALQFLCSIILTTPPSLNTTFHSTAAVGDEPANDSRLEAEWIAWTQSVNHLLSASPHFERFQLYATSTSSATTELVRGLWLNHVLSAFWAELVRLHGATIKRFSVLRMAIGEDGVRAICLGCPGLEELFIVSDKRSLDALPNVFRLATNLRTIHVNFPLRSSTSTHVSRNDDSEASGSDSEEHSPEHEDLLDPSRPLPFLLPAEALALVKRCGPSVTQFGCNTKVWRVGRKVSRALDGTVEAEVVLLPYESPDIPEPFLVVRT</sequence>
<feature type="compositionally biased region" description="Basic and acidic residues" evidence="1">
    <location>
        <begin position="450"/>
        <end position="462"/>
    </location>
</feature>
<dbReference type="Proteomes" id="UP000521943">
    <property type="component" value="Unassembled WGS sequence"/>
</dbReference>
<comment type="caution">
    <text evidence="2">The sequence shown here is derived from an EMBL/GenBank/DDBJ whole genome shotgun (WGS) entry which is preliminary data.</text>
</comment>
<gene>
    <name evidence="2" type="ORF">DFP72DRAFT_527010</name>
</gene>
<dbReference type="EMBL" id="JACGCI010000006">
    <property type="protein sequence ID" value="KAF6763209.1"/>
    <property type="molecule type" value="Genomic_DNA"/>
</dbReference>
<dbReference type="Gene3D" id="3.80.10.10">
    <property type="entry name" value="Ribonuclease Inhibitor"/>
    <property type="match status" value="1"/>
</dbReference>
<evidence type="ECO:0008006" key="4">
    <source>
        <dbReference type="Google" id="ProtNLM"/>
    </source>
</evidence>
<dbReference type="GO" id="GO:0031146">
    <property type="term" value="P:SCF-dependent proteasomal ubiquitin-dependent protein catabolic process"/>
    <property type="evidence" value="ECO:0007669"/>
    <property type="project" value="TreeGrafter"/>
</dbReference>
<evidence type="ECO:0000313" key="3">
    <source>
        <dbReference type="Proteomes" id="UP000521943"/>
    </source>
</evidence>
<organism evidence="2 3">
    <name type="scientific">Ephemerocybe angulata</name>
    <dbReference type="NCBI Taxonomy" id="980116"/>
    <lineage>
        <taxon>Eukaryota</taxon>
        <taxon>Fungi</taxon>
        <taxon>Dikarya</taxon>
        <taxon>Basidiomycota</taxon>
        <taxon>Agaricomycotina</taxon>
        <taxon>Agaricomycetes</taxon>
        <taxon>Agaricomycetidae</taxon>
        <taxon>Agaricales</taxon>
        <taxon>Agaricineae</taxon>
        <taxon>Psathyrellaceae</taxon>
        <taxon>Ephemerocybe</taxon>
    </lineage>
</organism>
<evidence type="ECO:0000256" key="1">
    <source>
        <dbReference type="SAM" id="MobiDB-lite"/>
    </source>
</evidence>
<accession>A0A8H6IDS0</accession>
<dbReference type="OrthoDB" id="2585512at2759"/>
<feature type="region of interest" description="Disordered" evidence="1">
    <location>
        <begin position="432"/>
        <end position="463"/>
    </location>
</feature>
<dbReference type="InterPro" id="IPR032675">
    <property type="entry name" value="LRR_dom_sf"/>
</dbReference>
<keyword evidence="3" id="KW-1185">Reference proteome</keyword>
<evidence type="ECO:0000313" key="2">
    <source>
        <dbReference type="EMBL" id="KAF6763209.1"/>
    </source>
</evidence>
<dbReference type="SUPFAM" id="SSF52047">
    <property type="entry name" value="RNI-like"/>
    <property type="match status" value="1"/>
</dbReference>